<organism evidence="6 7">
    <name type="scientific">Membranihabitans marinus</name>
    <dbReference type="NCBI Taxonomy" id="1227546"/>
    <lineage>
        <taxon>Bacteria</taxon>
        <taxon>Pseudomonadati</taxon>
        <taxon>Bacteroidota</taxon>
        <taxon>Saprospiria</taxon>
        <taxon>Saprospirales</taxon>
        <taxon>Saprospiraceae</taxon>
        <taxon>Membranihabitans</taxon>
    </lineage>
</organism>
<dbReference type="PANTHER" id="PTHR10361:SF28">
    <property type="entry name" value="P3 PROTEIN-RELATED"/>
    <property type="match status" value="1"/>
</dbReference>
<dbReference type="InterPro" id="IPR002657">
    <property type="entry name" value="BilAc:Na_symport/Acr3"/>
</dbReference>
<dbReference type="RefSeq" id="WP_222581476.1">
    <property type="nucleotide sequence ID" value="NZ_JAHVHU010000020.1"/>
</dbReference>
<feature type="transmembrane region" description="Helical" evidence="5">
    <location>
        <begin position="47"/>
        <end position="70"/>
    </location>
</feature>
<comment type="caution">
    <text evidence="6">The sequence shown here is derived from an EMBL/GenBank/DDBJ whole genome shotgun (WGS) entry which is preliminary data.</text>
</comment>
<gene>
    <name evidence="6" type="ORF">KUV50_17440</name>
</gene>
<feature type="transmembrane region" description="Helical" evidence="5">
    <location>
        <begin position="103"/>
        <end position="128"/>
    </location>
</feature>
<feature type="transmembrane region" description="Helical" evidence="5">
    <location>
        <begin position="181"/>
        <end position="201"/>
    </location>
</feature>
<dbReference type="EMBL" id="JAHVHU010000020">
    <property type="protein sequence ID" value="MBY5959940.1"/>
    <property type="molecule type" value="Genomic_DNA"/>
</dbReference>
<accession>A0A953LAH0</accession>
<evidence type="ECO:0000313" key="7">
    <source>
        <dbReference type="Proteomes" id="UP000753961"/>
    </source>
</evidence>
<proteinExistence type="predicted"/>
<evidence type="ECO:0000256" key="1">
    <source>
        <dbReference type="ARBA" id="ARBA00004141"/>
    </source>
</evidence>
<dbReference type="GO" id="GO:0016020">
    <property type="term" value="C:membrane"/>
    <property type="evidence" value="ECO:0007669"/>
    <property type="project" value="UniProtKB-SubCell"/>
</dbReference>
<feature type="transmembrane region" description="Helical" evidence="5">
    <location>
        <begin position="17"/>
        <end position="35"/>
    </location>
</feature>
<evidence type="ECO:0000256" key="4">
    <source>
        <dbReference type="ARBA" id="ARBA00023136"/>
    </source>
</evidence>
<keyword evidence="3 5" id="KW-1133">Transmembrane helix</keyword>
<feature type="transmembrane region" description="Helical" evidence="5">
    <location>
        <begin position="76"/>
        <end position="96"/>
    </location>
</feature>
<dbReference type="AlphaFoldDB" id="A0A953LAH0"/>
<dbReference type="InterPro" id="IPR004710">
    <property type="entry name" value="Bilac:Na_transpt"/>
</dbReference>
<evidence type="ECO:0000313" key="6">
    <source>
        <dbReference type="EMBL" id="MBY5959940.1"/>
    </source>
</evidence>
<keyword evidence="2 5" id="KW-0812">Transmembrane</keyword>
<evidence type="ECO:0000256" key="5">
    <source>
        <dbReference type="SAM" id="Phobius"/>
    </source>
</evidence>
<keyword evidence="4 5" id="KW-0472">Membrane</keyword>
<dbReference type="PANTHER" id="PTHR10361">
    <property type="entry name" value="SODIUM-BILE ACID COTRANSPORTER"/>
    <property type="match status" value="1"/>
</dbReference>
<keyword evidence="7" id="KW-1185">Reference proteome</keyword>
<feature type="transmembrane region" description="Helical" evidence="5">
    <location>
        <begin position="148"/>
        <end position="169"/>
    </location>
</feature>
<name>A0A953LAH0_9BACT</name>
<dbReference type="Proteomes" id="UP000753961">
    <property type="component" value="Unassembled WGS sequence"/>
</dbReference>
<comment type="subcellular location">
    <subcellularLocation>
        <location evidence="1">Membrane</location>
        <topology evidence="1">Multi-pass membrane protein</topology>
    </subcellularLocation>
</comment>
<sequence length="304" mass="34083">MDVDSMVLHFDESQLRLLNYCLGFMMFGVALDLTLDDFRRVVKSPRSTLIGMVSQLILLPVFTFILVLLWDMPNSMKMGLLLVAACPGGNISNYLVHRSGGNTALSITLTSIATLLSVILTPFMFFIYSQYFFKLQHEVALNVDMGDMIGILLQLILIPLAVGMGFNRFMPRLTHRIRKIIKPLSVLLLLIIIVIALSQNISNAKEYLPLVFALVLIHNGGSYLIGYFFAKWLRESEENARAIAFETGIQNAGLGLILIFNFFNGLGGMALVAGWWGVWDLVSGFFLSEYWSRGIIGRFVKKLN</sequence>
<dbReference type="Pfam" id="PF01758">
    <property type="entry name" value="SBF"/>
    <property type="match status" value="1"/>
</dbReference>
<dbReference type="Gene3D" id="1.20.1530.20">
    <property type="match status" value="1"/>
</dbReference>
<evidence type="ECO:0000256" key="2">
    <source>
        <dbReference type="ARBA" id="ARBA00022692"/>
    </source>
</evidence>
<reference evidence="6" key="1">
    <citation type="submission" date="2021-06" db="EMBL/GenBank/DDBJ databases">
        <title>44 bacteria genomes isolated from Dapeng, Shenzhen.</title>
        <authorList>
            <person name="Zheng W."/>
            <person name="Yu S."/>
            <person name="Huang Y."/>
        </authorList>
    </citation>
    <scope>NUCLEOTIDE SEQUENCE</scope>
    <source>
        <strain evidence="6">DP5N28-2</strain>
    </source>
</reference>
<evidence type="ECO:0000256" key="3">
    <source>
        <dbReference type="ARBA" id="ARBA00022989"/>
    </source>
</evidence>
<protein>
    <submittedName>
        <fullName evidence="6">Bile acid:sodium symporter family protein</fullName>
    </submittedName>
</protein>
<feature type="transmembrane region" description="Helical" evidence="5">
    <location>
        <begin position="207"/>
        <end position="230"/>
    </location>
</feature>
<dbReference type="InterPro" id="IPR038770">
    <property type="entry name" value="Na+/solute_symporter_sf"/>
</dbReference>